<dbReference type="RefSeq" id="XP_033663952.1">
    <property type="nucleotide sequence ID" value="XM_033808141.1"/>
</dbReference>
<dbReference type="PANTHER" id="PTHR31451:SF21">
    <property type="entry name" value="MANNAN ENDO-1,4-BETA-MANNOSIDASE C"/>
    <property type="match status" value="1"/>
</dbReference>
<keyword evidence="9" id="KW-1185">Reference proteome</keyword>
<dbReference type="PANTHER" id="PTHR31451">
    <property type="match status" value="1"/>
</dbReference>
<keyword evidence="4 8" id="KW-0378">Hydrolase</keyword>
<dbReference type="OrthoDB" id="406631at2759"/>
<sequence>MNRLSCALLAIAAITIAGPIRGPRTGFVDTQGTHFALSGKPMFFAGSNAYYFPFANNQSDVELGLRAAKKAGLNVFRTWGFNDKNATYNPDGLPQYGAEGAGATDVVFQTWQNGKSTIKIEAFDKVVNAAAATDIKLIVALTNNWADYGGMDVYIVNLGGTYHDDFYKMTAIKNAYKRYVRTFVERYRSSTAIMAWELGNELRCGATDGRNLPRSPNGCTPETLTGWVDEMSTFIKSIDPFHLVTVGGEGQFNDPSSPDSFYNGSDGDDFAAQIALPNVDFGTFHTYPDWWSKTVQWANQWIIDHANAAKKAGKPVLHEEYGWLSPAARLADLGKVAPLNETRVAVLSQWQATSLWERMPDMYWQFGFDGYSTGPNDDDGFTIYLNDPEAQPLVYEHAAKVNALNRGRWW</sequence>
<name>A0A6A6C896_ZASCE</name>
<dbReference type="EMBL" id="ML993610">
    <property type="protein sequence ID" value="KAF2163063.1"/>
    <property type="molecule type" value="Genomic_DNA"/>
</dbReference>
<dbReference type="GO" id="GO:0046355">
    <property type="term" value="P:mannan catabolic process"/>
    <property type="evidence" value="ECO:0007669"/>
    <property type="project" value="UniProtKB-ARBA"/>
</dbReference>
<dbReference type="GeneID" id="54561413"/>
<comment type="catalytic activity">
    <reaction evidence="1">
        <text>Random hydrolysis of (1-&gt;4)-beta-D-mannosidic linkages in mannans, galactomannans and glucomannans.</text>
        <dbReference type="EC" id="3.2.1.78"/>
    </reaction>
</comment>
<keyword evidence="5" id="KW-0326">Glycosidase</keyword>
<dbReference type="SUPFAM" id="SSF51445">
    <property type="entry name" value="(Trans)glycosidases"/>
    <property type="match status" value="1"/>
</dbReference>
<dbReference type="InterPro" id="IPR017853">
    <property type="entry name" value="GH"/>
</dbReference>
<feature type="signal peptide" evidence="6">
    <location>
        <begin position="1"/>
        <end position="17"/>
    </location>
</feature>
<evidence type="ECO:0000256" key="4">
    <source>
        <dbReference type="ARBA" id="ARBA00022801"/>
    </source>
</evidence>
<organism evidence="8 9">
    <name type="scientific">Zasmidium cellare ATCC 36951</name>
    <dbReference type="NCBI Taxonomy" id="1080233"/>
    <lineage>
        <taxon>Eukaryota</taxon>
        <taxon>Fungi</taxon>
        <taxon>Dikarya</taxon>
        <taxon>Ascomycota</taxon>
        <taxon>Pezizomycotina</taxon>
        <taxon>Dothideomycetes</taxon>
        <taxon>Dothideomycetidae</taxon>
        <taxon>Mycosphaerellales</taxon>
        <taxon>Mycosphaerellaceae</taxon>
        <taxon>Zasmidium</taxon>
    </lineage>
</organism>
<dbReference type="GO" id="GO:0016985">
    <property type="term" value="F:mannan endo-1,4-beta-mannosidase activity"/>
    <property type="evidence" value="ECO:0007669"/>
    <property type="project" value="UniProtKB-EC"/>
</dbReference>
<dbReference type="Proteomes" id="UP000799537">
    <property type="component" value="Unassembled WGS sequence"/>
</dbReference>
<evidence type="ECO:0000256" key="5">
    <source>
        <dbReference type="ARBA" id="ARBA00023295"/>
    </source>
</evidence>
<feature type="domain" description="Glycoside hydrolase family 5" evidence="7">
    <location>
        <begin position="27"/>
        <end position="323"/>
    </location>
</feature>
<evidence type="ECO:0000256" key="6">
    <source>
        <dbReference type="SAM" id="SignalP"/>
    </source>
</evidence>
<evidence type="ECO:0000313" key="8">
    <source>
        <dbReference type="EMBL" id="KAF2163063.1"/>
    </source>
</evidence>
<accession>A0A6A6C896</accession>
<dbReference type="Pfam" id="PF26410">
    <property type="entry name" value="GH5_mannosidase"/>
    <property type="match status" value="1"/>
</dbReference>
<dbReference type="AlphaFoldDB" id="A0A6A6C896"/>
<evidence type="ECO:0000256" key="1">
    <source>
        <dbReference type="ARBA" id="ARBA00001678"/>
    </source>
</evidence>
<keyword evidence="6" id="KW-0732">Signal</keyword>
<protein>
    <recommendedName>
        <fullName evidence="3">mannan endo-1,4-beta-mannosidase</fullName>
        <ecNumber evidence="3">3.2.1.78</ecNumber>
    </recommendedName>
</protein>
<evidence type="ECO:0000313" key="9">
    <source>
        <dbReference type="Proteomes" id="UP000799537"/>
    </source>
</evidence>
<dbReference type="InterPro" id="IPR001547">
    <property type="entry name" value="Glyco_hydro_5"/>
</dbReference>
<dbReference type="EC" id="3.2.1.78" evidence="3"/>
<evidence type="ECO:0000259" key="7">
    <source>
        <dbReference type="Pfam" id="PF26410"/>
    </source>
</evidence>
<dbReference type="InterPro" id="IPR045053">
    <property type="entry name" value="MAN-like"/>
</dbReference>
<gene>
    <name evidence="8" type="ORF">M409DRAFT_26509</name>
</gene>
<reference evidence="8" key="1">
    <citation type="journal article" date="2020" name="Stud. Mycol.">
        <title>101 Dothideomycetes genomes: a test case for predicting lifestyles and emergence of pathogens.</title>
        <authorList>
            <person name="Haridas S."/>
            <person name="Albert R."/>
            <person name="Binder M."/>
            <person name="Bloem J."/>
            <person name="Labutti K."/>
            <person name="Salamov A."/>
            <person name="Andreopoulos B."/>
            <person name="Baker S."/>
            <person name="Barry K."/>
            <person name="Bills G."/>
            <person name="Bluhm B."/>
            <person name="Cannon C."/>
            <person name="Castanera R."/>
            <person name="Culley D."/>
            <person name="Daum C."/>
            <person name="Ezra D."/>
            <person name="Gonzalez J."/>
            <person name="Henrissat B."/>
            <person name="Kuo A."/>
            <person name="Liang C."/>
            <person name="Lipzen A."/>
            <person name="Lutzoni F."/>
            <person name="Magnuson J."/>
            <person name="Mondo S."/>
            <person name="Nolan M."/>
            <person name="Ohm R."/>
            <person name="Pangilinan J."/>
            <person name="Park H.-J."/>
            <person name="Ramirez L."/>
            <person name="Alfaro M."/>
            <person name="Sun H."/>
            <person name="Tritt A."/>
            <person name="Yoshinaga Y."/>
            <person name="Zwiers L.-H."/>
            <person name="Turgeon B."/>
            <person name="Goodwin S."/>
            <person name="Spatafora J."/>
            <person name="Crous P."/>
            <person name="Grigoriev I."/>
        </authorList>
    </citation>
    <scope>NUCLEOTIDE SEQUENCE</scope>
    <source>
        <strain evidence="8">ATCC 36951</strain>
    </source>
</reference>
<evidence type="ECO:0000256" key="2">
    <source>
        <dbReference type="ARBA" id="ARBA00005641"/>
    </source>
</evidence>
<proteinExistence type="inferred from homology"/>
<evidence type="ECO:0000256" key="3">
    <source>
        <dbReference type="ARBA" id="ARBA00012706"/>
    </source>
</evidence>
<comment type="similarity">
    <text evidence="2">Belongs to the glycosyl hydrolase 5 (cellulase A) family.</text>
</comment>
<dbReference type="Gene3D" id="3.20.20.80">
    <property type="entry name" value="Glycosidases"/>
    <property type="match status" value="1"/>
</dbReference>
<feature type="chain" id="PRO_5025574441" description="mannan endo-1,4-beta-mannosidase" evidence="6">
    <location>
        <begin position="18"/>
        <end position="410"/>
    </location>
</feature>